<evidence type="ECO:0000259" key="8">
    <source>
        <dbReference type="Pfam" id="PF02397"/>
    </source>
</evidence>
<feature type="transmembrane region" description="Helical" evidence="7">
    <location>
        <begin position="78"/>
        <end position="96"/>
    </location>
</feature>
<keyword evidence="5 7" id="KW-1133">Transmembrane helix</keyword>
<evidence type="ECO:0000313" key="9">
    <source>
        <dbReference type="EMBL" id="UTI62623.1"/>
    </source>
</evidence>
<comment type="subcellular location">
    <subcellularLocation>
        <location evidence="1">Membrane</location>
        <topology evidence="1">Multi-pass membrane protein</topology>
    </subcellularLocation>
</comment>
<dbReference type="Pfam" id="PF13727">
    <property type="entry name" value="CoA_binding_3"/>
    <property type="match status" value="1"/>
</dbReference>
<dbReference type="RefSeq" id="WP_254569360.1">
    <property type="nucleotide sequence ID" value="NZ_CP098502.1"/>
</dbReference>
<keyword evidence="10" id="KW-1185">Reference proteome</keyword>
<dbReference type="Pfam" id="PF02397">
    <property type="entry name" value="Bac_transf"/>
    <property type="match status" value="1"/>
</dbReference>
<feature type="domain" description="Bacterial sugar transferase" evidence="8">
    <location>
        <begin position="301"/>
        <end position="489"/>
    </location>
</feature>
<evidence type="ECO:0000313" key="10">
    <source>
        <dbReference type="Proteomes" id="UP001056035"/>
    </source>
</evidence>
<dbReference type="Proteomes" id="UP001056035">
    <property type="component" value="Chromosome"/>
</dbReference>
<dbReference type="InterPro" id="IPR017475">
    <property type="entry name" value="EPS_sugar_tfrase"/>
</dbReference>
<protein>
    <submittedName>
        <fullName evidence="9">Sugar transferase</fullName>
    </submittedName>
</protein>
<feature type="transmembrane region" description="Helical" evidence="7">
    <location>
        <begin position="303"/>
        <end position="327"/>
    </location>
</feature>
<evidence type="ECO:0000256" key="5">
    <source>
        <dbReference type="ARBA" id="ARBA00022989"/>
    </source>
</evidence>
<evidence type="ECO:0000256" key="1">
    <source>
        <dbReference type="ARBA" id="ARBA00004141"/>
    </source>
</evidence>
<sequence>MADIGLGHATSRGAEAHVDPIADPGPFAQTPTLLVPAAPSPRDGIMRRALRGSDVAGLAVAIGGTVLATAAGGNAEALALFSVLALLLLQVCGLYARDGVVIRASTLDEIPKLLQALAFAAALTIVISGFGITGDTAPVTWAWALACVLLPGFRKVTRAIVRCNTAAERVLVLGSGHIAGLVATKIQKHDEFGLQVVGCLDAGDEGRPMIGGGPRLLGTLSDVEEVVEEYDVDRVVIAFSSVPHDEMLDAIRRCKRLRLKIDVVPRLFEVIGNRVDMHDIEGLTLLGLRGPVRSRGARAAKRLTDLAGATTLLVVLSPVMGLIALAVRLTTGGPALFRQERIGRGQQPFQMYKFRTMVEDAELLKATLRHLNEVGEGPMFKIAMDPRVTPIGRFLRRTSLDELPQFFNVLRGEMSIVGPRPLIREESDAVLGWHRARLDLTPGLTGPWQVMGRQNVPFDEMVKLDYLYVAEWSLWNDLKLALRTVVVILRRTGA</sequence>
<organism evidence="9 10">
    <name type="scientific">Paraconexibacter antarcticus</name>
    <dbReference type="NCBI Taxonomy" id="2949664"/>
    <lineage>
        <taxon>Bacteria</taxon>
        <taxon>Bacillati</taxon>
        <taxon>Actinomycetota</taxon>
        <taxon>Thermoleophilia</taxon>
        <taxon>Solirubrobacterales</taxon>
        <taxon>Paraconexibacteraceae</taxon>
        <taxon>Paraconexibacter</taxon>
    </lineage>
</organism>
<evidence type="ECO:0000256" key="4">
    <source>
        <dbReference type="ARBA" id="ARBA00022692"/>
    </source>
</evidence>
<dbReference type="InterPro" id="IPR036291">
    <property type="entry name" value="NAD(P)-bd_dom_sf"/>
</dbReference>
<feature type="transmembrane region" description="Helical" evidence="7">
    <location>
        <begin position="116"/>
        <end position="134"/>
    </location>
</feature>
<accession>A0ABY5DN48</accession>
<keyword evidence="6 7" id="KW-0472">Membrane</keyword>
<dbReference type="GO" id="GO:0016740">
    <property type="term" value="F:transferase activity"/>
    <property type="evidence" value="ECO:0007669"/>
    <property type="project" value="UniProtKB-KW"/>
</dbReference>
<dbReference type="InterPro" id="IPR003362">
    <property type="entry name" value="Bact_transf"/>
</dbReference>
<dbReference type="PANTHER" id="PTHR30576:SF10">
    <property type="entry name" value="SLL5057 PROTEIN"/>
    <property type="match status" value="1"/>
</dbReference>
<gene>
    <name evidence="9" type="ORF">NBH00_14780</name>
</gene>
<dbReference type="NCBIfam" id="TIGR03025">
    <property type="entry name" value="EPS_sugtrans"/>
    <property type="match status" value="1"/>
</dbReference>
<keyword evidence="3 9" id="KW-0808">Transferase</keyword>
<evidence type="ECO:0000256" key="3">
    <source>
        <dbReference type="ARBA" id="ARBA00022679"/>
    </source>
</evidence>
<feature type="transmembrane region" description="Helical" evidence="7">
    <location>
        <begin position="55"/>
        <end position="72"/>
    </location>
</feature>
<evidence type="ECO:0000256" key="2">
    <source>
        <dbReference type="ARBA" id="ARBA00006464"/>
    </source>
</evidence>
<comment type="similarity">
    <text evidence="2">Belongs to the bacterial sugar transferase family.</text>
</comment>
<keyword evidence="4 7" id="KW-0812">Transmembrane</keyword>
<proteinExistence type="inferred from homology"/>
<evidence type="ECO:0000256" key="7">
    <source>
        <dbReference type="SAM" id="Phobius"/>
    </source>
</evidence>
<dbReference type="PANTHER" id="PTHR30576">
    <property type="entry name" value="COLANIC BIOSYNTHESIS UDP-GLUCOSE LIPID CARRIER TRANSFERASE"/>
    <property type="match status" value="1"/>
</dbReference>
<dbReference type="SUPFAM" id="SSF51735">
    <property type="entry name" value="NAD(P)-binding Rossmann-fold domains"/>
    <property type="match status" value="1"/>
</dbReference>
<dbReference type="Gene3D" id="3.40.50.720">
    <property type="entry name" value="NAD(P)-binding Rossmann-like Domain"/>
    <property type="match status" value="1"/>
</dbReference>
<dbReference type="EMBL" id="CP098502">
    <property type="protein sequence ID" value="UTI62623.1"/>
    <property type="molecule type" value="Genomic_DNA"/>
</dbReference>
<reference evidence="9 10" key="1">
    <citation type="submission" date="2022-06" db="EMBL/GenBank/DDBJ databases">
        <title>Paraconexibacter antarcticus.</title>
        <authorList>
            <person name="Kim C.S."/>
        </authorList>
    </citation>
    <scope>NUCLEOTIDE SEQUENCE [LARGE SCALE GENOMIC DNA]</scope>
    <source>
        <strain evidence="9 10">02-257</strain>
    </source>
</reference>
<evidence type="ECO:0000256" key="6">
    <source>
        <dbReference type="ARBA" id="ARBA00023136"/>
    </source>
</evidence>
<name>A0ABY5DN48_9ACTN</name>
<feature type="transmembrane region" description="Helical" evidence="7">
    <location>
        <begin position="140"/>
        <end position="157"/>
    </location>
</feature>